<dbReference type="EMBL" id="CP071090">
    <property type="protein sequence ID" value="QSQ23891.1"/>
    <property type="molecule type" value="Genomic_DNA"/>
</dbReference>
<name>A0ABX7NY93_9BACT</name>
<protein>
    <submittedName>
        <fullName evidence="1">Uncharacterized protein</fullName>
    </submittedName>
</protein>
<evidence type="ECO:0000313" key="2">
    <source>
        <dbReference type="Proteomes" id="UP000662747"/>
    </source>
</evidence>
<accession>A0ABX7NY93</accession>
<reference evidence="1 2" key="1">
    <citation type="submission" date="2021-02" db="EMBL/GenBank/DDBJ databases">
        <title>De Novo genome assembly of isolated myxobacteria.</title>
        <authorList>
            <person name="Stevens D.C."/>
        </authorList>
    </citation>
    <scope>NUCLEOTIDE SEQUENCE [LARGE SCALE GENOMIC DNA]</scope>
    <source>
        <strain evidence="2">SCPEA02</strain>
    </source>
</reference>
<dbReference type="Proteomes" id="UP000662747">
    <property type="component" value="Chromosome"/>
</dbReference>
<proteinExistence type="predicted"/>
<sequence length="809" mass="88952">MTLSSIGPQKPFPSVHATPGEATAPSLEDALGRLFAAYAAHFLRGAWPLPRFQVEPRGPSLAIRFRTGERNVEVVGRASAFLLLSGRFWARTRSELAVDVPALIPALTASPLGVSGTWDAWARFHAARETKQALHDLALAVAARAPEEAVLLWRRVHERDLDWAGGSAPGSPQLVPPAFREAFQARAPVISMLTGRRSFTPAGIAKAVAPFAGSRSAVEQLAVATCLARGVQYLLRSNRLGFHGVAWPALLHLLSERDGAAYEVALGVVQQLAAKLFEVSAYAEARALLDVLVANGVGLPETLLQRWECRLYLDDPGAESDWVRALACETPDAMGLVGFNPSWPGDVLERRSRGLSRVARSLTLRAEGKDPCAERKAPKKPVVPSDVERARLLARATQLMTERMGAATPGALRDEVRAHADETVSERTFKSEDYLARGNMREAFADLDGALADYRAARALRIAGGLPWQWDHHGTDVRRLARLVAEPDSSLAFSVPPCFEPSWLCDAKRTPVERARALTQWGAQPWSLFPVSPAAAVGTPLAFVLLREAVAHSKTLWKAAEHDPISLGDRVAFTERARGVLDAYADRRDAIRLASVLEGALFDVFRAGENAEGFPRESASRRRPLLDWLARLASLPVIDEAAVLQGFEGRLWERLREKFAEHRGRYDPLRDLCDAVRTTGLDADSIAVTVAAYEALLANDWSNLDRPKKEWAVHGQALANLDAARLAPALIAWTRLWQRVPGPLGLTKLEAKWLWPLHFAWTPATEGFLLEVAQGELDNRARLTPKQKELRKSSLRWFIGEKRLTRLSV</sequence>
<evidence type="ECO:0000313" key="1">
    <source>
        <dbReference type="EMBL" id="QSQ23891.1"/>
    </source>
</evidence>
<keyword evidence="2" id="KW-1185">Reference proteome</keyword>
<organism evidence="1 2">
    <name type="scientific">Pyxidicoccus parkwayensis</name>
    <dbReference type="NCBI Taxonomy" id="2813578"/>
    <lineage>
        <taxon>Bacteria</taxon>
        <taxon>Pseudomonadati</taxon>
        <taxon>Myxococcota</taxon>
        <taxon>Myxococcia</taxon>
        <taxon>Myxococcales</taxon>
        <taxon>Cystobacterineae</taxon>
        <taxon>Myxococcaceae</taxon>
        <taxon>Pyxidicoccus</taxon>
    </lineage>
</organism>
<gene>
    <name evidence="1" type="ORF">JY651_02585</name>
</gene>
<dbReference type="RefSeq" id="WP_206725462.1">
    <property type="nucleotide sequence ID" value="NZ_CP071090.1"/>
</dbReference>